<keyword evidence="4" id="KW-1185">Reference proteome</keyword>
<dbReference type="AlphaFoldDB" id="Q0EXK8"/>
<evidence type="ECO:0000259" key="2">
    <source>
        <dbReference type="Pfam" id="PF13360"/>
    </source>
</evidence>
<keyword evidence="1" id="KW-0732">Signal</keyword>
<dbReference type="InterPro" id="IPR018391">
    <property type="entry name" value="PQQ_b-propeller_rpt"/>
</dbReference>
<dbReference type="InParanoid" id="Q0EXK8"/>
<dbReference type="InterPro" id="IPR015943">
    <property type="entry name" value="WD40/YVTN_repeat-like_dom_sf"/>
</dbReference>
<gene>
    <name evidence="3" type="ORF">SPV1_03343</name>
</gene>
<dbReference type="STRING" id="314344.AL013_12460"/>
<evidence type="ECO:0000313" key="4">
    <source>
        <dbReference type="Proteomes" id="UP000005297"/>
    </source>
</evidence>
<dbReference type="SUPFAM" id="SSF50998">
    <property type="entry name" value="Quinoprotein alcohol dehydrogenase-like"/>
    <property type="match status" value="1"/>
</dbReference>
<dbReference type="Proteomes" id="UP000005297">
    <property type="component" value="Unassembled WGS sequence"/>
</dbReference>
<organism evidence="3 4">
    <name type="scientific">Mariprofundus ferrooxydans PV-1</name>
    <dbReference type="NCBI Taxonomy" id="314345"/>
    <lineage>
        <taxon>Bacteria</taxon>
        <taxon>Pseudomonadati</taxon>
        <taxon>Pseudomonadota</taxon>
        <taxon>Candidatius Mariprofundia</taxon>
        <taxon>Mariprofundales</taxon>
        <taxon>Mariprofundaceae</taxon>
        <taxon>Mariprofundus</taxon>
    </lineage>
</organism>
<feature type="signal peptide" evidence="1">
    <location>
        <begin position="1"/>
        <end position="23"/>
    </location>
</feature>
<name>Q0EXK8_9PROT</name>
<reference evidence="3 4" key="1">
    <citation type="submission" date="2006-09" db="EMBL/GenBank/DDBJ databases">
        <authorList>
            <person name="Emerson D."/>
            <person name="Ferriera S."/>
            <person name="Johnson J."/>
            <person name="Kravitz S."/>
            <person name="Halpern A."/>
            <person name="Remington K."/>
            <person name="Beeson K."/>
            <person name="Tran B."/>
            <person name="Rogers Y.-H."/>
            <person name="Friedman R."/>
            <person name="Venter J.C."/>
        </authorList>
    </citation>
    <scope>NUCLEOTIDE SEQUENCE [LARGE SCALE GENOMIC DNA]</scope>
    <source>
        <strain evidence="3 4">PV-1</strain>
    </source>
</reference>
<dbReference type="PANTHER" id="PTHR34512">
    <property type="entry name" value="CELL SURFACE PROTEIN"/>
    <property type="match status" value="1"/>
</dbReference>
<proteinExistence type="predicted"/>
<feature type="domain" description="Pyrrolo-quinoline quinone repeat" evidence="2">
    <location>
        <begin position="88"/>
        <end position="326"/>
    </location>
</feature>
<dbReference type="PANTHER" id="PTHR34512:SF30">
    <property type="entry name" value="OUTER MEMBRANE PROTEIN ASSEMBLY FACTOR BAMB"/>
    <property type="match status" value="1"/>
</dbReference>
<dbReference type="Gene3D" id="2.130.10.10">
    <property type="entry name" value="YVTN repeat-like/Quinoprotein amine dehydrogenase"/>
    <property type="match status" value="1"/>
</dbReference>
<dbReference type="OrthoDB" id="5294673at2"/>
<dbReference type="PROSITE" id="PS51257">
    <property type="entry name" value="PROKAR_LIPOPROTEIN"/>
    <property type="match status" value="1"/>
</dbReference>
<comment type="caution">
    <text evidence="3">The sequence shown here is derived from an EMBL/GenBank/DDBJ whole genome shotgun (WGS) entry which is preliminary data.</text>
</comment>
<dbReference type="InterPro" id="IPR002372">
    <property type="entry name" value="PQQ_rpt_dom"/>
</dbReference>
<dbReference type="FunCoup" id="Q0EXK8">
    <property type="interactions" value="55"/>
</dbReference>
<evidence type="ECO:0000256" key="1">
    <source>
        <dbReference type="SAM" id="SignalP"/>
    </source>
</evidence>
<feature type="chain" id="PRO_5004171339" evidence="1">
    <location>
        <begin position="24"/>
        <end position="396"/>
    </location>
</feature>
<accession>Q0EXK8</accession>
<protein>
    <submittedName>
        <fullName evidence="3">Pyrrolo-quinoline quinone</fullName>
    </submittedName>
</protein>
<sequence length="396" mass="41856">MPRMVRSSLIPLLIVLMSSGCSTISGLWHDDASASTGEKTVQQPAGKAIALQWETDLDQRKPASPPGFSLPAVITTAAGERIVAGSQDSRLRVYDADGSELMRIALDAPVESGALQLANGDIVVGDVGGNLYGVDLKQGVIKWRYTLSSALIGQPVVLGNDFVIQTSNNQIYRFTADGKKVWSFSGLLGGLAMHLSPSPVVYKDRIYAALSNGDVVAMNAADGGFLWKRQTVLSNDAAVLSELKVPVASPTIIPASQSGGSEDMLAVPVFQGKLIFISLQDGSTLRTRDISSKASPLLIGSTLFVADAHGAVSALDAANGATLWKQQISDGELTGPVLVGSLLWFADDHGRVYRMEQDGRVAGRIALDGRIDRTPVATGNGGVLVRNNLGILYMLR</sequence>
<dbReference type="Pfam" id="PF13360">
    <property type="entry name" value="PQQ_2"/>
    <property type="match status" value="1"/>
</dbReference>
<dbReference type="SMART" id="SM00564">
    <property type="entry name" value="PQQ"/>
    <property type="match status" value="5"/>
</dbReference>
<evidence type="ECO:0000313" key="3">
    <source>
        <dbReference type="EMBL" id="EAU54039.1"/>
    </source>
</evidence>
<dbReference type="EMBL" id="AATS01000013">
    <property type="protein sequence ID" value="EAU54039.1"/>
    <property type="molecule type" value="Genomic_DNA"/>
</dbReference>
<dbReference type="InterPro" id="IPR011047">
    <property type="entry name" value="Quinoprotein_ADH-like_sf"/>
</dbReference>
<dbReference type="HOGENOM" id="CLU_695986_0_0_0"/>
<dbReference type="eggNOG" id="COG1520">
    <property type="taxonomic scope" value="Bacteria"/>
</dbReference>